<dbReference type="SMART" id="SM00448">
    <property type="entry name" value="REC"/>
    <property type="match status" value="1"/>
</dbReference>
<proteinExistence type="predicted"/>
<dbReference type="PANTHER" id="PTHR44591">
    <property type="entry name" value="STRESS RESPONSE REGULATOR PROTEIN 1"/>
    <property type="match status" value="1"/>
</dbReference>
<feature type="domain" description="Response regulatory" evidence="3">
    <location>
        <begin position="11"/>
        <end position="125"/>
    </location>
</feature>
<comment type="caution">
    <text evidence="4">The sequence shown here is derived from an EMBL/GenBank/DDBJ whole genome shotgun (WGS) entry which is preliminary data.</text>
</comment>
<sequence length="129" mass="14887">MIEVEKPNKLKFFIVDDDHFSRMLYRQHLLNLGYSNNVLFDNGFDCIKKLDLSPDVIFLDYDMQPLNGLDTMQIIKQYAPNIRLLIISGNEDKKIAEDAKKYGAYAFIKKGEKDLEMISDILATIQHAA</sequence>
<name>A0ABP8NCW6_9BACT</name>
<dbReference type="Proteomes" id="UP001500067">
    <property type="component" value="Unassembled WGS sequence"/>
</dbReference>
<dbReference type="SUPFAM" id="SSF52172">
    <property type="entry name" value="CheY-like"/>
    <property type="match status" value="1"/>
</dbReference>
<dbReference type="InterPro" id="IPR001789">
    <property type="entry name" value="Sig_transdc_resp-reg_receiver"/>
</dbReference>
<evidence type="ECO:0000256" key="1">
    <source>
        <dbReference type="ARBA" id="ARBA00022553"/>
    </source>
</evidence>
<feature type="modified residue" description="4-aspartylphosphate" evidence="2">
    <location>
        <position position="60"/>
    </location>
</feature>
<keyword evidence="1 2" id="KW-0597">Phosphoprotein</keyword>
<organism evidence="4 5">
    <name type="scientific">Nemorincola caseinilytica</name>
    <dbReference type="NCBI Taxonomy" id="2054315"/>
    <lineage>
        <taxon>Bacteria</taxon>
        <taxon>Pseudomonadati</taxon>
        <taxon>Bacteroidota</taxon>
        <taxon>Chitinophagia</taxon>
        <taxon>Chitinophagales</taxon>
        <taxon>Chitinophagaceae</taxon>
        <taxon>Nemorincola</taxon>
    </lineage>
</organism>
<dbReference type="CDD" id="cd00156">
    <property type="entry name" value="REC"/>
    <property type="match status" value="1"/>
</dbReference>
<evidence type="ECO:0000256" key="2">
    <source>
        <dbReference type="PROSITE-ProRule" id="PRU00169"/>
    </source>
</evidence>
<dbReference type="InterPro" id="IPR050595">
    <property type="entry name" value="Bact_response_regulator"/>
</dbReference>
<evidence type="ECO:0000313" key="4">
    <source>
        <dbReference type="EMBL" id="GAA4463488.1"/>
    </source>
</evidence>
<dbReference type="EMBL" id="BAABFA010000008">
    <property type="protein sequence ID" value="GAA4463488.1"/>
    <property type="molecule type" value="Genomic_DNA"/>
</dbReference>
<dbReference type="InterPro" id="IPR011006">
    <property type="entry name" value="CheY-like_superfamily"/>
</dbReference>
<reference evidence="5" key="1">
    <citation type="journal article" date="2019" name="Int. J. Syst. Evol. Microbiol.">
        <title>The Global Catalogue of Microorganisms (GCM) 10K type strain sequencing project: providing services to taxonomists for standard genome sequencing and annotation.</title>
        <authorList>
            <consortium name="The Broad Institute Genomics Platform"/>
            <consortium name="The Broad Institute Genome Sequencing Center for Infectious Disease"/>
            <person name="Wu L."/>
            <person name="Ma J."/>
        </authorList>
    </citation>
    <scope>NUCLEOTIDE SEQUENCE [LARGE SCALE GENOMIC DNA]</scope>
    <source>
        <strain evidence="5">JCM 32105</strain>
    </source>
</reference>
<dbReference type="Pfam" id="PF00072">
    <property type="entry name" value="Response_reg"/>
    <property type="match status" value="1"/>
</dbReference>
<protein>
    <recommendedName>
        <fullName evidence="3">Response regulatory domain-containing protein</fullName>
    </recommendedName>
</protein>
<gene>
    <name evidence="4" type="ORF">GCM10023093_12060</name>
</gene>
<dbReference type="PROSITE" id="PS50110">
    <property type="entry name" value="RESPONSE_REGULATORY"/>
    <property type="match status" value="1"/>
</dbReference>
<dbReference type="PANTHER" id="PTHR44591:SF3">
    <property type="entry name" value="RESPONSE REGULATORY DOMAIN-CONTAINING PROTEIN"/>
    <property type="match status" value="1"/>
</dbReference>
<evidence type="ECO:0000313" key="5">
    <source>
        <dbReference type="Proteomes" id="UP001500067"/>
    </source>
</evidence>
<keyword evidence="5" id="KW-1185">Reference proteome</keyword>
<dbReference type="Gene3D" id="3.40.50.2300">
    <property type="match status" value="1"/>
</dbReference>
<evidence type="ECO:0000259" key="3">
    <source>
        <dbReference type="PROSITE" id="PS50110"/>
    </source>
</evidence>
<accession>A0ABP8NCW6</accession>